<dbReference type="InterPro" id="IPR002891">
    <property type="entry name" value="APS"/>
</dbReference>
<dbReference type="CDD" id="cd02027">
    <property type="entry name" value="APSK"/>
    <property type="match status" value="1"/>
</dbReference>
<dbReference type="EC" id="2.7.1.25" evidence="1 6"/>
<keyword evidence="2 6" id="KW-0808">Transferase</keyword>
<evidence type="ECO:0000256" key="3">
    <source>
        <dbReference type="ARBA" id="ARBA00022741"/>
    </source>
</evidence>
<dbReference type="Gene3D" id="3.40.50.300">
    <property type="entry name" value="P-loop containing nucleotide triphosphate hydrolases"/>
    <property type="match status" value="1"/>
</dbReference>
<dbReference type="eggNOG" id="KOG0635">
    <property type="taxonomic scope" value="Eukaryota"/>
</dbReference>
<comment type="catalytic activity">
    <reaction evidence="6">
        <text>adenosine 5'-phosphosulfate + ATP = 3'-phosphoadenylyl sulfate + ADP + H(+)</text>
        <dbReference type="Rhea" id="RHEA:24152"/>
        <dbReference type="ChEBI" id="CHEBI:15378"/>
        <dbReference type="ChEBI" id="CHEBI:30616"/>
        <dbReference type="ChEBI" id="CHEBI:58243"/>
        <dbReference type="ChEBI" id="CHEBI:58339"/>
        <dbReference type="ChEBI" id="CHEBI:456216"/>
        <dbReference type="EC" id="2.7.1.25"/>
    </reaction>
</comment>
<accession>D8RY81</accession>
<evidence type="ECO:0000256" key="5">
    <source>
        <dbReference type="ARBA" id="ARBA00022840"/>
    </source>
</evidence>
<evidence type="ECO:0000256" key="2">
    <source>
        <dbReference type="ARBA" id="ARBA00022679"/>
    </source>
</evidence>
<dbReference type="AlphaFoldDB" id="D8RY81"/>
<dbReference type="HOGENOM" id="CLU_046932_1_0_1"/>
<reference evidence="8 9" key="1">
    <citation type="journal article" date="2011" name="Science">
        <title>The Selaginella genome identifies genetic changes associated with the evolution of vascular plants.</title>
        <authorList>
            <person name="Banks J.A."/>
            <person name="Nishiyama T."/>
            <person name="Hasebe M."/>
            <person name="Bowman J.L."/>
            <person name="Gribskov M."/>
            <person name="dePamphilis C."/>
            <person name="Albert V.A."/>
            <person name="Aono N."/>
            <person name="Aoyama T."/>
            <person name="Ambrose B.A."/>
            <person name="Ashton N.W."/>
            <person name="Axtell M.J."/>
            <person name="Barker E."/>
            <person name="Barker M.S."/>
            <person name="Bennetzen J.L."/>
            <person name="Bonawitz N.D."/>
            <person name="Chapple C."/>
            <person name="Cheng C."/>
            <person name="Correa L.G."/>
            <person name="Dacre M."/>
            <person name="DeBarry J."/>
            <person name="Dreyer I."/>
            <person name="Elias M."/>
            <person name="Engstrom E.M."/>
            <person name="Estelle M."/>
            <person name="Feng L."/>
            <person name="Finet C."/>
            <person name="Floyd S.K."/>
            <person name="Frommer W.B."/>
            <person name="Fujita T."/>
            <person name="Gramzow L."/>
            <person name="Gutensohn M."/>
            <person name="Harholt J."/>
            <person name="Hattori M."/>
            <person name="Heyl A."/>
            <person name="Hirai T."/>
            <person name="Hiwatashi Y."/>
            <person name="Ishikawa M."/>
            <person name="Iwata M."/>
            <person name="Karol K.G."/>
            <person name="Koehler B."/>
            <person name="Kolukisaoglu U."/>
            <person name="Kubo M."/>
            <person name="Kurata T."/>
            <person name="Lalonde S."/>
            <person name="Li K."/>
            <person name="Li Y."/>
            <person name="Litt A."/>
            <person name="Lyons E."/>
            <person name="Manning G."/>
            <person name="Maruyama T."/>
            <person name="Michael T.P."/>
            <person name="Mikami K."/>
            <person name="Miyazaki S."/>
            <person name="Morinaga S."/>
            <person name="Murata T."/>
            <person name="Mueller-Roeber B."/>
            <person name="Nelson D.R."/>
            <person name="Obara M."/>
            <person name="Oguri Y."/>
            <person name="Olmstead R.G."/>
            <person name="Onodera N."/>
            <person name="Petersen B.L."/>
            <person name="Pils B."/>
            <person name="Prigge M."/>
            <person name="Rensing S.A."/>
            <person name="Riano-Pachon D.M."/>
            <person name="Roberts A.W."/>
            <person name="Sato Y."/>
            <person name="Scheller H.V."/>
            <person name="Schulz B."/>
            <person name="Schulz C."/>
            <person name="Shakirov E.V."/>
            <person name="Shibagaki N."/>
            <person name="Shinohara N."/>
            <person name="Shippen D.E."/>
            <person name="Soerensen I."/>
            <person name="Sotooka R."/>
            <person name="Sugimoto N."/>
            <person name="Sugita M."/>
            <person name="Sumikawa N."/>
            <person name="Tanurdzic M."/>
            <person name="Theissen G."/>
            <person name="Ulvskov P."/>
            <person name="Wakazuki S."/>
            <person name="Weng J.K."/>
            <person name="Willats W.W."/>
            <person name="Wipf D."/>
            <person name="Wolf P.G."/>
            <person name="Yang L."/>
            <person name="Zimmer A.D."/>
            <person name="Zhu Q."/>
            <person name="Mitros T."/>
            <person name="Hellsten U."/>
            <person name="Loque D."/>
            <person name="Otillar R."/>
            <person name="Salamov A."/>
            <person name="Schmutz J."/>
            <person name="Shapiro H."/>
            <person name="Lindquist E."/>
            <person name="Lucas S."/>
            <person name="Rokhsar D."/>
            <person name="Grigoriev I.V."/>
        </authorList>
    </citation>
    <scope>NUCLEOTIDE SEQUENCE [LARGE SCALE GENOMIC DNA]</scope>
</reference>
<dbReference type="Pfam" id="PF01583">
    <property type="entry name" value="APS_kinase"/>
    <property type="match status" value="1"/>
</dbReference>
<keyword evidence="4 6" id="KW-0418">Kinase</keyword>
<dbReference type="NCBIfam" id="TIGR00455">
    <property type="entry name" value="apsK"/>
    <property type="match status" value="1"/>
</dbReference>
<gene>
    <name evidence="8" type="ORF">SELMODRAFT_104624</name>
</gene>
<proteinExistence type="inferred from homology"/>
<evidence type="ECO:0000256" key="6">
    <source>
        <dbReference type="RuleBase" id="RU004347"/>
    </source>
</evidence>
<organism evidence="9">
    <name type="scientific">Selaginella moellendorffii</name>
    <name type="common">Spikemoss</name>
    <dbReference type="NCBI Taxonomy" id="88036"/>
    <lineage>
        <taxon>Eukaryota</taxon>
        <taxon>Viridiplantae</taxon>
        <taxon>Streptophyta</taxon>
        <taxon>Embryophyta</taxon>
        <taxon>Tracheophyta</taxon>
        <taxon>Lycopodiopsida</taxon>
        <taxon>Selaginellales</taxon>
        <taxon>Selaginellaceae</taxon>
        <taxon>Selaginella</taxon>
    </lineage>
</organism>
<comment type="pathway">
    <text evidence="6">Sulfur metabolism; hydrogen sulfide biosynthesis; sulfite from sulfate: step 2/3.</text>
</comment>
<dbReference type="Gramene" id="EFJ23052">
    <property type="protein sequence ID" value="EFJ23052"/>
    <property type="gene ID" value="SELMODRAFT_104624"/>
</dbReference>
<dbReference type="HAMAP" id="MF_00065">
    <property type="entry name" value="Adenylyl_sulf_kinase"/>
    <property type="match status" value="1"/>
</dbReference>
<dbReference type="UniPathway" id="UPA00140">
    <property type="reaction ID" value="UER00205"/>
</dbReference>
<name>D8RY81_SELML</name>
<dbReference type="InterPro" id="IPR027417">
    <property type="entry name" value="P-loop_NTPase"/>
</dbReference>
<dbReference type="InParanoid" id="D8RY81"/>
<evidence type="ECO:0000259" key="7">
    <source>
        <dbReference type="Pfam" id="PF01583"/>
    </source>
</evidence>
<dbReference type="GO" id="GO:0004020">
    <property type="term" value="F:adenylylsulfate kinase activity"/>
    <property type="evidence" value="ECO:0000318"/>
    <property type="project" value="GO_Central"/>
</dbReference>
<dbReference type="NCBIfam" id="NF003013">
    <property type="entry name" value="PRK03846.1"/>
    <property type="match status" value="1"/>
</dbReference>
<dbReference type="STRING" id="88036.D8RY81"/>
<evidence type="ECO:0000256" key="4">
    <source>
        <dbReference type="ARBA" id="ARBA00022777"/>
    </source>
</evidence>
<dbReference type="FunCoup" id="D8RY81">
    <property type="interactions" value="78"/>
</dbReference>
<dbReference type="SUPFAM" id="SSF52540">
    <property type="entry name" value="P-loop containing nucleoside triphosphate hydrolases"/>
    <property type="match status" value="1"/>
</dbReference>
<dbReference type="PANTHER" id="PTHR11055">
    <property type="entry name" value="BIFUNCTIONAL 3'-PHOSPHOADENOSINE 5'-PHOSPHOSULFATE SYNTHASE"/>
    <property type="match status" value="1"/>
</dbReference>
<keyword evidence="3 6" id="KW-0547">Nucleotide-binding</keyword>
<protein>
    <recommendedName>
        <fullName evidence="1 6">Adenylyl-sulfate kinase</fullName>
        <ecNumber evidence="1 6">2.7.1.25</ecNumber>
    </recommendedName>
</protein>
<keyword evidence="5 6" id="KW-0067">ATP-binding</keyword>
<evidence type="ECO:0000313" key="9">
    <source>
        <dbReference type="Proteomes" id="UP000001514"/>
    </source>
</evidence>
<dbReference type="OMA" id="NIVWHSC"/>
<dbReference type="GO" id="GO:0000103">
    <property type="term" value="P:sulfate assimilation"/>
    <property type="evidence" value="ECO:0000318"/>
    <property type="project" value="GO_Central"/>
</dbReference>
<sequence length="212" mass="23641">MDSLKLLSSPKIFWHKSVVKKQEREIALGQKGCVIWLTGLSGSGKSTLACKLDHALLSRNKLSYVLDGDNLRHGLNKNLDFSTKDRAENIRRVGEVAKLFADAGLICIASFISPYRNDRNLCRELLPPGDFIEEVYLKVPLSICEKRDPKGLYKLARAGKIKGFTGIDDPYEEPLDCEITMGVENGTPDEMATTVITFLDRRGYLAPPITIK</sequence>
<keyword evidence="9" id="KW-1185">Reference proteome</keyword>
<evidence type="ECO:0000256" key="1">
    <source>
        <dbReference type="ARBA" id="ARBA00012121"/>
    </source>
</evidence>
<dbReference type="InterPro" id="IPR059117">
    <property type="entry name" value="APS_kinase_dom"/>
</dbReference>
<dbReference type="EMBL" id="GL377594">
    <property type="protein sequence ID" value="EFJ23052.1"/>
    <property type="molecule type" value="Genomic_DNA"/>
</dbReference>
<dbReference type="Proteomes" id="UP000001514">
    <property type="component" value="Unassembled WGS sequence"/>
</dbReference>
<comment type="function">
    <text evidence="6">Catalyzes the synthesis of activated sulfate.</text>
</comment>
<dbReference type="GO" id="GO:0070814">
    <property type="term" value="P:hydrogen sulfide biosynthetic process"/>
    <property type="evidence" value="ECO:0007669"/>
    <property type="project" value="UniProtKB-UniPathway"/>
</dbReference>
<evidence type="ECO:0000313" key="8">
    <source>
        <dbReference type="EMBL" id="EFJ23052.1"/>
    </source>
</evidence>
<dbReference type="KEGG" id="smo:SELMODRAFT_104624"/>
<dbReference type="PANTHER" id="PTHR11055:SF1">
    <property type="entry name" value="PAPS SYNTHETASE, ISOFORM D"/>
    <property type="match status" value="1"/>
</dbReference>
<dbReference type="GO" id="GO:0005524">
    <property type="term" value="F:ATP binding"/>
    <property type="evidence" value="ECO:0007669"/>
    <property type="project" value="UniProtKB-KW"/>
</dbReference>
<feature type="domain" description="APS kinase" evidence="7">
    <location>
        <begin position="31"/>
        <end position="180"/>
    </location>
</feature>
<comment type="similarity">
    <text evidence="6">Belongs to the APS kinase family.</text>
</comment>